<feature type="transmembrane region" description="Helical" evidence="1">
    <location>
        <begin position="228"/>
        <end position="245"/>
    </location>
</feature>
<dbReference type="STRING" id="657014.SAMN04488092_10381"/>
<feature type="domain" description="SGNH" evidence="3">
    <location>
        <begin position="400"/>
        <end position="659"/>
    </location>
</feature>
<dbReference type="GO" id="GO:0016747">
    <property type="term" value="F:acyltransferase activity, transferring groups other than amino-acyl groups"/>
    <property type="evidence" value="ECO:0007669"/>
    <property type="project" value="InterPro"/>
</dbReference>
<dbReference type="InterPro" id="IPR050879">
    <property type="entry name" value="Acyltransferase_3"/>
</dbReference>
<organism evidence="4 5">
    <name type="scientific">Thalassovita taeanensis</name>
    <dbReference type="NCBI Taxonomy" id="657014"/>
    <lineage>
        <taxon>Bacteria</taxon>
        <taxon>Pseudomonadati</taxon>
        <taxon>Pseudomonadota</taxon>
        <taxon>Alphaproteobacteria</taxon>
        <taxon>Rhodobacterales</taxon>
        <taxon>Roseobacteraceae</taxon>
        <taxon>Thalassovita</taxon>
    </lineage>
</organism>
<keyword evidence="1" id="KW-0472">Membrane</keyword>
<evidence type="ECO:0000313" key="5">
    <source>
        <dbReference type="Proteomes" id="UP000198634"/>
    </source>
</evidence>
<dbReference type="Pfam" id="PF01757">
    <property type="entry name" value="Acyl_transf_3"/>
    <property type="match status" value="1"/>
</dbReference>
<feature type="transmembrane region" description="Helical" evidence="1">
    <location>
        <begin position="170"/>
        <end position="189"/>
    </location>
</feature>
<dbReference type="PANTHER" id="PTHR23028:SF53">
    <property type="entry name" value="ACYL_TRANSF_3 DOMAIN-CONTAINING PROTEIN"/>
    <property type="match status" value="1"/>
</dbReference>
<sequence>MPSGTPIASGYRPEIDGLRAIAVLSVVLYHFGVPGLSGGFVGVDVFFVISGFLIGGILWAELGRTGTLSLGRFYMRRFKRLAPAFFVMALITAVVGYFVLLPFEYRAFGKSLIAATVYLSNVQFFREAGYFDSGADEKILLHTWSLAVEEQFYVVLPLIFLLFRASRRSLLVVLVMAFVASLAACVLITPRSPTAAFYLFPFRAWELLAGVLLAIWRQARDARWSWHPALSWLGLWLLVYAVLFTRAGAGFPGYQAVMPVLGTGLILMNGQNRNPVNHLLASGPVVFVGLISYSLYLWHWPVVTLSAYYRGAYSGWVEMLLWMALAFGLAVLSWRWIERSTRHAQALRLREVLVGVGALSVVTLGLGGWIYKANGLPGRFGPEVRRHIDASADFIQDWSRCSVPGDGPLQGVEVCGIGPDGPPQVVFWGDSHLRALMDGIGVLAQEKAVPGLLIWHAGCPPLFGIAKVETAATPAQDTACTQANATIRAALSGMGSLRAVALIGRWSYYAEGVGVGRDVANRITLLPASGGQAADFAGALSATVRELTRDVAPVFVLRQVPEIPFYQSRTVARRLAHGQGDGVEAVFSAPLSEIDARSHSADVALHQLASRGAISLIDPRPRLCDAVVCSVLRGDQVLYFDNNHLTNAGARALRDLFLPVFRQGKRPVDGG</sequence>
<feature type="transmembrane region" description="Helical" evidence="1">
    <location>
        <begin position="39"/>
        <end position="60"/>
    </location>
</feature>
<evidence type="ECO:0000259" key="2">
    <source>
        <dbReference type="Pfam" id="PF01757"/>
    </source>
</evidence>
<protein>
    <submittedName>
        <fullName evidence="4">Peptidoglycan/LPS O-acetylase OafA/YrhL, contains acyltransferase and SGNH-hydrolase domains</fullName>
    </submittedName>
</protein>
<feature type="domain" description="Acyltransferase 3" evidence="2">
    <location>
        <begin position="13"/>
        <end position="332"/>
    </location>
</feature>
<dbReference type="PANTHER" id="PTHR23028">
    <property type="entry name" value="ACETYLTRANSFERASE"/>
    <property type="match status" value="1"/>
</dbReference>
<dbReference type="GO" id="GO:0016787">
    <property type="term" value="F:hydrolase activity"/>
    <property type="evidence" value="ECO:0007669"/>
    <property type="project" value="UniProtKB-KW"/>
</dbReference>
<dbReference type="OrthoDB" id="9796461at2"/>
<dbReference type="RefSeq" id="WP_090268810.1">
    <property type="nucleotide sequence ID" value="NZ_FOEP01000003.1"/>
</dbReference>
<dbReference type="GO" id="GO:0009103">
    <property type="term" value="P:lipopolysaccharide biosynthetic process"/>
    <property type="evidence" value="ECO:0007669"/>
    <property type="project" value="TreeGrafter"/>
</dbReference>
<feature type="transmembrane region" description="Helical" evidence="1">
    <location>
        <begin position="81"/>
        <end position="100"/>
    </location>
</feature>
<dbReference type="AlphaFoldDB" id="A0A1H9C0R2"/>
<dbReference type="InterPro" id="IPR043968">
    <property type="entry name" value="SGNH"/>
</dbReference>
<keyword evidence="4" id="KW-0808">Transferase</keyword>
<reference evidence="4 5" key="1">
    <citation type="submission" date="2016-10" db="EMBL/GenBank/DDBJ databases">
        <authorList>
            <person name="de Groot N.N."/>
        </authorList>
    </citation>
    <scope>NUCLEOTIDE SEQUENCE [LARGE SCALE GENOMIC DNA]</scope>
    <source>
        <strain evidence="4 5">DSM 22007</strain>
    </source>
</reference>
<evidence type="ECO:0000259" key="3">
    <source>
        <dbReference type="Pfam" id="PF19040"/>
    </source>
</evidence>
<name>A0A1H9C0R2_9RHOB</name>
<keyword evidence="5" id="KW-1185">Reference proteome</keyword>
<feature type="transmembrane region" description="Helical" evidence="1">
    <location>
        <begin position="319"/>
        <end position="337"/>
    </location>
</feature>
<proteinExistence type="predicted"/>
<feature type="transmembrane region" description="Helical" evidence="1">
    <location>
        <begin position="251"/>
        <end position="267"/>
    </location>
</feature>
<keyword evidence="1" id="KW-1133">Transmembrane helix</keyword>
<keyword evidence="1" id="KW-0812">Transmembrane</keyword>
<keyword evidence="4" id="KW-0012">Acyltransferase</keyword>
<feature type="transmembrane region" description="Helical" evidence="1">
    <location>
        <begin position="279"/>
        <end position="299"/>
    </location>
</feature>
<dbReference type="GO" id="GO:0016020">
    <property type="term" value="C:membrane"/>
    <property type="evidence" value="ECO:0007669"/>
    <property type="project" value="TreeGrafter"/>
</dbReference>
<dbReference type="EMBL" id="FOEP01000003">
    <property type="protein sequence ID" value="SEP94759.1"/>
    <property type="molecule type" value="Genomic_DNA"/>
</dbReference>
<gene>
    <name evidence="4" type="ORF">SAMN04488092_10381</name>
</gene>
<evidence type="ECO:0000256" key="1">
    <source>
        <dbReference type="SAM" id="Phobius"/>
    </source>
</evidence>
<keyword evidence="4" id="KW-0378">Hydrolase</keyword>
<feature type="transmembrane region" description="Helical" evidence="1">
    <location>
        <begin position="139"/>
        <end position="163"/>
    </location>
</feature>
<feature type="transmembrane region" description="Helical" evidence="1">
    <location>
        <begin position="195"/>
        <end position="216"/>
    </location>
</feature>
<evidence type="ECO:0000313" key="4">
    <source>
        <dbReference type="EMBL" id="SEP94759.1"/>
    </source>
</evidence>
<accession>A0A1H9C0R2</accession>
<dbReference type="Proteomes" id="UP000198634">
    <property type="component" value="Unassembled WGS sequence"/>
</dbReference>
<dbReference type="Pfam" id="PF19040">
    <property type="entry name" value="SGNH"/>
    <property type="match status" value="1"/>
</dbReference>
<dbReference type="InterPro" id="IPR002656">
    <property type="entry name" value="Acyl_transf_3_dom"/>
</dbReference>
<feature type="transmembrane region" description="Helical" evidence="1">
    <location>
        <begin position="349"/>
        <end position="371"/>
    </location>
</feature>